<organism evidence="1 2">
    <name type="scientific">Smallanthus sonchifolius</name>
    <dbReference type="NCBI Taxonomy" id="185202"/>
    <lineage>
        <taxon>Eukaryota</taxon>
        <taxon>Viridiplantae</taxon>
        <taxon>Streptophyta</taxon>
        <taxon>Embryophyta</taxon>
        <taxon>Tracheophyta</taxon>
        <taxon>Spermatophyta</taxon>
        <taxon>Magnoliopsida</taxon>
        <taxon>eudicotyledons</taxon>
        <taxon>Gunneridae</taxon>
        <taxon>Pentapetalae</taxon>
        <taxon>asterids</taxon>
        <taxon>campanulids</taxon>
        <taxon>Asterales</taxon>
        <taxon>Asteraceae</taxon>
        <taxon>Asteroideae</taxon>
        <taxon>Heliantheae alliance</taxon>
        <taxon>Millerieae</taxon>
        <taxon>Smallanthus</taxon>
    </lineage>
</organism>
<evidence type="ECO:0000313" key="2">
    <source>
        <dbReference type="Proteomes" id="UP001056120"/>
    </source>
</evidence>
<reference evidence="1 2" key="2">
    <citation type="journal article" date="2022" name="Mol. Ecol. Resour.">
        <title>The genomes of chicory, endive, great burdock and yacon provide insights into Asteraceae paleo-polyploidization history and plant inulin production.</title>
        <authorList>
            <person name="Fan W."/>
            <person name="Wang S."/>
            <person name="Wang H."/>
            <person name="Wang A."/>
            <person name="Jiang F."/>
            <person name="Liu H."/>
            <person name="Zhao H."/>
            <person name="Xu D."/>
            <person name="Zhang Y."/>
        </authorList>
    </citation>
    <scope>NUCLEOTIDE SEQUENCE [LARGE SCALE GENOMIC DNA]</scope>
    <source>
        <strain evidence="2">cv. Yunnan</strain>
        <tissue evidence="1">Leaves</tissue>
    </source>
</reference>
<keyword evidence="2" id="KW-1185">Reference proteome</keyword>
<name>A0ACB9HMT0_9ASTR</name>
<gene>
    <name evidence="1" type="ORF">L1987_39231</name>
</gene>
<sequence>MSKHDMSVRFSKLDHQSLNHFCLKYAIDPQYKSTPPLPHHRITDCPDGCYAFQKPWRQPDDELNVVDPCYEKFDTDLYGLLVKHSTPLQCFPEHVLIMTGLSRNWPYVSAEPIIKDGDEEISLLKYMENKDLGDVKLTSRFLAEHEDNIFDRTQGICYEGGPTRERMPETEMVAKKMEYCGRGIQVSWYRMRMTLQHRKKSSTPAKGRKMAAKKTIKVVEALQKELGDARAEGEERLKVEREMVERLNGELKVERREKLWLQKSLERVSSERQWLIQEGFEYVINRLHRSQEYLKPLGAVMSKLWSSEAHDGVVEGYACCKAGVDLEHLGLYKPKAEEFRKAADELEHMRFPYVVALSQSTEGTLDDLKALEPEAMDEEEDEVAAAGGGDQTNR</sequence>
<reference evidence="2" key="1">
    <citation type="journal article" date="2022" name="Mol. Ecol. Resour.">
        <title>The genomes of chicory, endive, great burdock and yacon provide insights into Asteraceae palaeo-polyploidization history and plant inulin production.</title>
        <authorList>
            <person name="Fan W."/>
            <person name="Wang S."/>
            <person name="Wang H."/>
            <person name="Wang A."/>
            <person name="Jiang F."/>
            <person name="Liu H."/>
            <person name="Zhao H."/>
            <person name="Xu D."/>
            <person name="Zhang Y."/>
        </authorList>
    </citation>
    <scope>NUCLEOTIDE SEQUENCE [LARGE SCALE GENOMIC DNA]</scope>
    <source>
        <strain evidence="2">cv. Yunnan</strain>
    </source>
</reference>
<comment type="caution">
    <text evidence="1">The sequence shown here is derived from an EMBL/GenBank/DDBJ whole genome shotgun (WGS) entry which is preliminary data.</text>
</comment>
<dbReference type="EMBL" id="CM042029">
    <property type="protein sequence ID" value="KAI3796556.1"/>
    <property type="molecule type" value="Genomic_DNA"/>
</dbReference>
<protein>
    <submittedName>
        <fullName evidence="1">Uncharacterized protein</fullName>
    </submittedName>
</protein>
<dbReference type="Proteomes" id="UP001056120">
    <property type="component" value="Linkage Group LG12"/>
</dbReference>
<evidence type="ECO:0000313" key="1">
    <source>
        <dbReference type="EMBL" id="KAI3796556.1"/>
    </source>
</evidence>
<proteinExistence type="predicted"/>
<accession>A0ACB9HMT0</accession>